<evidence type="ECO:0000313" key="3">
    <source>
        <dbReference type="Proteomes" id="UP001501746"/>
    </source>
</evidence>
<dbReference type="EMBL" id="BAAANK010000003">
    <property type="protein sequence ID" value="GAA1829540.1"/>
    <property type="molecule type" value="Genomic_DNA"/>
</dbReference>
<dbReference type="GO" id="GO:0016787">
    <property type="term" value="F:hydrolase activity"/>
    <property type="evidence" value="ECO:0007669"/>
    <property type="project" value="UniProtKB-KW"/>
</dbReference>
<evidence type="ECO:0000259" key="1">
    <source>
        <dbReference type="SMART" id="SM00458"/>
    </source>
</evidence>
<feature type="domain" description="Ricin B lectin" evidence="1">
    <location>
        <begin position="827"/>
        <end position="965"/>
    </location>
</feature>
<dbReference type="RefSeq" id="WP_157428373.1">
    <property type="nucleotide sequence ID" value="NZ_BAAANK010000003.1"/>
</dbReference>
<organism evidence="2 3">
    <name type="scientific">Agromyces salentinus</name>
    <dbReference type="NCBI Taxonomy" id="269421"/>
    <lineage>
        <taxon>Bacteria</taxon>
        <taxon>Bacillati</taxon>
        <taxon>Actinomycetota</taxon>
        <taxon>Actinomycetes</taxon>
        <taxon>Micrococcales</taxon>
        <taxon>Microbacteriaceae</taxon>
        <taxon>Agromyces</taxon>
    </lineage>
</organism>
<comment type="caution">
    <text evidence="2">The sequence shown here is derived from an EMBL/GenBank/DDBJ whole genome shotgun (WGS) entry which is preliminary data.</text>
</comment>
<dbReference type="Gene3D" id="1.50.10.10">
    <property type="match status" value="1"/>
</dbReference>
<sequence length="967" mass="104638">MTTLDGFSLTRRGFIATATVGAGAALLPATPASALAPRSATAGLALPAIGIFDTEPATGWTDGFLSANGELGAILHGSPALEKIVLNHHRFVLPNGTRGIEAPDAAARLAEVQDRAIAGDYWGAAARFADGWDLKWTQSFHPAYELRLSSPAMSEYRDYTRTTDYATGEVTHTWSTSHGVWRRRAFVSRASGVVVHELTPPAGATVDLALDIATDLEGAPDSIRYTREATTSGRNGILALRGVYPGGGAFGFEGVTRAVITGVGSSITSNADGLVISKAAKVLLLTKLARYERASEWEGRPVHALLGILQVDYDALLRRHLPQHRDRFGESRLVLDVPDADRARPTAELIGLQNADRSTLQLALLERLFDAGRYHFASSSGILPPRLTGIWAGSWDAAWADDFTTDANVNLQVAGGNILDHGASMDGYFDLVLGQLDDWRANARNLYGARGFLAPSRTDGEHGHMLHFNGDSFPGQCWTGGADWMLYPLLEYYQTTGDEEFLRVRLGPALMELALFYEDFLGRVDANGKRIFVPSFSMENSPSNTGQMLSINATGDIMAGRHALQAAIDAATELGVEGGAGAGIARWTALLSQLPDYRINDDHSLAEWSWPGLADRNNHRHVQHLYGAWPLHEVNPEERPDLMHAARHALIRRGDENRSAHGSLHRALASARLKDGEGVSSNLRKILGENMVWRSLMTSHNPDLHLYNADAANAIPGVLAEALVYSRPGVLELLPAIPPELARGSITLVRGRNRVLVEELAWDLDARTATATIVSDVAQEITLICRRGVVELEVDGASVASSELGDHARVLALPQGTRVTVRLSLLPVVCRLANERSGKVMDVEWASTNDGAPVIQWSWSGASNQRWQLVPGHDGSFRIRSQRSGKVLDNPATSMADGTRLDQWADGFSPNQWWRAVPADGGGHRLVNVASGHCLDVLDGSTADGARLVQRAIDAGSESQRWRIEPA</sequence>
<dbReference type="InterPro" id="IPR006311">
    <property type="entry name" value="TAT_signal"/>
</dbReference>
<dbReference type="InterPro" id="IPR008928">
    <property type="entry name" value="6-hairpin_glycosidase_sf"/>
</dbReference>
<dbReference type="InterPro" id="IPR054363">
    <property type="entry name" value="GH95_cat"/>
</dbReference>
<dbReference type="CDD" id="cd00161">
    <property type="entry name" value="beta-trefoil_Ricin-like"/>
    <property type="match status" value="1"/>
</dbReference>
<dbReference type="InterPro" id="IPR000772">
    <property type="entry name" value="Ricin_B_lectin"/>
</dbReference>
<keyword evidence="3" id="KW-1185">Reference proteome</keyword>
<dbReference type="Proteomes" id="UP001501746">
    <property type="component" value="Unassembled WGS sequence"/>
</dbReference>
<accession>A0ABP4YV62</accession>
<dbReference type="SUPFAM" id="SSF50370">
    <property type="entry name" value="Ricin B-like lectins"/>
    <property type="match status" value="1"/>
</dbReference>
<dbReference type="SMART" id="SM00458">
    <property type="entry name" value="RICIN"/>
    <property type="match status" value="1"/>
</dbReference>
<proteinExistence type="predicted"/>
<dbReference type="InterPro" id="IPR027414">
    <property type="entry name" value="GH95_N_dom"/>
</dbReference>
<dbReference type="SUPFAM" id="SSF48208">
    <property type="entry name" value="Six-hairpin glycosidases"/>
    <property type="match status" value="1"/>
</dbReference>
<dbReference type="InterPro" id="IPR012341">
    <property type="entry name" value="6hp_glycosidase-like_sf"/>
</dbReference>
<keyword evidence="2" id="KW-0378">Hydrolase</keyword>
<dbReference type="Pfam" id="PF14498">
    <property type="entry name" value="Glyco_hyd_65N_2"/>
    <property type="match status" value="1"/>
</dbReference>
<reference evidence="3" key="1">
    <citation type="journal article" date="2019" name="Int. J. Syst. Evol. Microbiol.">
        <title>The Global Catalogue of Microorganisms (GCM) 10K type strain sequencing project: providing services to taxonomists for standard genome sequencing and annotation.</title>
        <authorList>
            <consortium name="The Broad Institute Genomics Platform"/>
            <consortium name="The Broad Institute Genome Sequencing Center for Infectious Disease"/>
            <person name="Wu L."/>
            <person name="Ma J."/>
        </authorList>
    </citation>
    <scope>NUCLEOTIDE SEQUENCE [LARGE SCALE GENOMIC DNA]</scope>
    <source>
        <strain evidence="3">JCM 14323</strain>
    </source>
</reference>
<dbReference type="Pfam" id="PF22124">
    <property type="entry name" value="Glyco_hydro_95_cat"/>
    <property type="match status" value="1"/>
</dbReference>
<dbReference type="PANTHER" id="PTHR31084:SF0">
    <property type="entry name" value="ALPHA-L-FUCOSIDASE 2"/>
    <property type="match status" value="1"/>
</dbReference>
<name>A0ABP4YV62_9MICO</name>
<protein>
    <submittedName>
        <fullName evidence="2">Glycoside hydrolase N-terminal domain-containing protein</fullName>
    </submittedName>
</protein>
<gene>
    <name evidence="2" type="ORF">GCM10009750_11420</name>
</gene>
<dbReference type="PROSITE" id="PS50231">
    <property type="entry name" value="RICIN_B_LECTIN"/>
    <property type="match status" value="1"/>
</dbReference>
<dbReference type="InterPro" id="IPR035992">
    <property type="entry name" value="Ricin_B-like_lectins"/>
</dbReference>
<dbReference type="Pfam" id="PF14200">
    <property type="entry name" value="RicinB_lectin_2"/>
    <property type="match status" value="2"/>
</dbReference>
<dbReference type="PANTHER" id="PTHR31084">
    <property type="entry name" value="ALPHA-L-FUCOSIDASE 2"/>
    <property type="match status" value="1"/>
</dbReference>
<dbReference type="Gene3D" id="2.80.10.50">
    <property type="match status" value="1"/>
</dbReference>
<dbReference type="PROSITE" id="PS51318">
    <property type="entry name" value="TAT"/>
    <property type="match status" value="1"/>
</dbReference>
<evidence type="ECO:0000313" key="2">
    <source>
        <dbReference type="EMBL" id="GAA1829540.1"/>
    </source>
</evidence>